<dbReference type="InterPro" id="IPR052414">
    <property type="entry name" value="U3_snoRNA-assoc_WDR"/>
</dbReference>
<feature type="domain" description="Small-subunit processome Utp12" evidence="6">
    <location>
        <begin position="427"/>
        <end position="528"/>
    </location>
</feature>
<dbReference type="AlphaFoldDB" id="A0A834HYR8"/>
<feature type="compositionally biased region" description="Acidic residues" evidence="5">
    <location>
        <begin position="556"/>
        <end position="613"/>
    </location>
</feature>
<name>A0A834HYR8_RHYFE</name>
<evidence type="ECO:0000259" key="6">
    <source>
        <dbReference type="Pfam" id="PF04003"/>
    </source>
</evidence>
<evidence type="ECO:0000256" key="1">
    <source>
        <dbReference type="ARBA" id="ARBA00004123"/>
    </source>
</evidence>
<evidence type="ECO:0000256" key="2">
    <source>
        <dbReference type="ARBA" id="ARBA00023242"/>
    </source>
</evidence>
<dbReference type="OrthoDB" id="30195at2759"/>
<dbReference type="PANTHER" id="PTHR44267:SF1">
    <property type="entry name" value="WD REPEAT-CONTAINING PROTEIN 43"/>
    <property type="match status" value="1"/>
</dbReference>
<dbReference type="SUPFAM" id="SSF50978">
    <property type="entry name" value="WD40 repeat-like"/>
    <property type="match status" value="1"/>
</dbReference>
<dbReference type="InterPro" id="IPR015943">
    <property type="entry name" value="WD40/YVTN_repeat-like_dom_sf"/>
</dbReference>
<comment type="caution">
    <text evidence="7">The sequence shown here is derived from an EMBL/GenBank/DDBJ whole genome shotgun (WGS) entry which is preliminary data.</text>
</comment>
<gene>
    <name evidence="7" type="ORF">GWI33_017469</name>
</gene>
<dbReference type="Gene3D" id="2.130.10.10">
    <property type="entry name" value="YVTN repeat-like/Quinoprotein amine dehydrogenase"/>
    <property type="match status" value="2"/>
</dbReference>
<evidence type="ECO:0000256" key="3">
    <source>
        <dbReference type="ARBA" id="ARBA00038335"/>
    </source>
</evidence>
<dbReference type="GO" id="GO:0000462">
    <property type="term" value="P:maturation of SSU-rRNA from tricistronic rRNA transcript (SSU-rRNA, 5.8S rRNA, LSU-rRNA)"/>
    <property type="evidence" value="ECO:0007669"/>
    <property type="project" value="TreeGrafter"/>
</dbReference>
<evidence type="ECO:0000313" key="8">
    <source>
        <dbReference type="Proteomes" id="UP000625711"/>
    </source>
</evidence>
<feature type="repeat" description="WD" evidence="4">
    <location>
        <begin position="1"/>
        <end position="34"/>
    </location>
</feature>
<protein>
    <recommendedName>
        <fullName evidence="6">Small-subunit processome Utp12 domain-containing protein</fullName>
    </recommendedName>
</protein>
<evidence type="ECO:0000313" key="7">
    <source>
        <dbReference type="EMBL" id="KAF7269513.1"/>
    </source>
</evidence>
<evidence type="ECO:0000256" key="5">
    <source>
        <dbReference type="SAM" id="MobiDB-lite"/>
    </source>
</evidence>
<feature type="region of interest" description="Disordered" evidence="5">
    <location>
        <begin position="54"/>
        <end position="77"/>
    </location>
</feature>
<dbReference type="EMBL" id="JAACXV010014222">
    <property type="protein sequence ID" value="KAF7269513.1"/>
    <property type="molecule type" value="Genomic_DNA"/>
</dbReference>
<dbReference type="SMART" id="SM00320">
    <property type="entry name" value="WD40"/>
    <property type="match status" value="3"/>
</dbReference>
<dbReference type="Pfam" id="PF04003">
    <property type="entry name" value="Utp12"/>
    <property type="match status" value="1"/>
</dbReference>
<dbReference type="InterPro" id="IPR001680">
    <property type="entry name" value="WD40_rpt"/>
</dbReference>
<dbReference type="PANTHER" id="PTHR44267">
    <property type="entry name" value="WD REPEAT-CONTAINING PROTEIN 43"/>
    <property type="match status" value="1"/>
</dbReference>
<sequence length="613" mass="67855">MDSQFSEDGKYFAHISNDGKLKIWNTLSSSLEQEFTPDFHLNTPCTCLHFLPQRQNEANKGSPSPKKKKRKEDPNLTPNIVLGTTSGIILVYSLSKANVDYTIDSNSNLQIDCLSTANGILVYTGANQNILEWNLRKKNLKSKWKAGNDIISSILAIPDSDNILTASKNIKLWNTQNKEILKTFTGHSSNVHVMKYINPSGSDSYLLTGSKGDRLLSCWNITNSSQKSAVCNYLMEDVIQSLCVNISGDGLTHIAATVRSGVVHIYQNRLNGKCEKPIKPKTTIQVAGDAGGQNSLVIPIRILASIFRDSETLCVGHGSESTLTFENLNFSKFKKVHCLVRETTKITKVFKEDEAVKRKTPLINDDVHYLTPVTAAVSGKRKTDGKIDIPMEKRLENLSINKSDGSPVVPKADNVAQLLLQGLNSKDKNLLRTALCKKDENIIRNTVKRLPVTAFEGLIRELTKFVNGKTLLSHFGALWLKHLAQAHSAVLISNPNLSELFSGALGSIYSRVSLQTSLFRLRGKLELLVPHVSSKMSGNEDEDDALLVFNDKDSVDSESENEDMQIEIASDSENEDWEESDHEGEQDNGNDSGESEDESDSVVMVNDEDDDLE</sequence>
<organism evidence="7 8">
    <name type="scientific">Rhynchophorus ferrugineus</name>
    <name type="common">Red palm weevil</name>
    <name type="synonym">Curculio ferrugineus</name>
    <dbReference type="NCBI Taxonomy" id="354439"/>
    <lineage>
        <taxon>Eukaryota</taxon>
        <taxon>Metazoa</taxon>
        <taxon>Ecdysozoa</taxon>
        <taxon>Arthropoda</taxon>
        <taxon>Hexapoda</taxon>
        <taxon>Insecta</taxon>
        <taxon>Pterygota</taxon>
        <taxon>Neoptera</taxon>
        <taxon>Endopterygota</taxon>
        <taxon>Coleoptera</taxon>
        <taxon>Polyphaga</taxon>
        <taxon>Cucujiformia</taxon>
        <taxon>Curculionidae</taxon>
        <taxon>Dryophthorinae</taxon>
        <taxon>Rhynchophorus</taxon>
    </lineage>
</organism>
<comment type="subcellular location">
    <subcellularLocation>
        <location evidence="1">Nucleus</location>
    </subcellularLocation>
</comment>
<dbReference type="PROSITE" id="PS50082">
    <property type="entry name" value="WD_REPEATS_2"/>
    <property type="match status" value="1"/>
</dbReference>
<accession>A0A834HYR8</accession>
<dbReference type="InterPro" id="IPR036322">
    <property type="entry name" value="WD40_repeat_dom_sf"/>
</dbReference>
<dbReference type="InterPro" id="IPR007148">
    <property type="entry name" value="SSU_processome_Utp12"/>
</dbReference>
<feature type="region of interest" description="Disordered" evidence="5">
    <location>
        <begin position="553"/>
        <end position="613"/>
    </location>
</feature>
<keyword evidence="8" id="KW-1185">Reference proteome</keyword>
<dbReference type="GO" id="GO:0005730">
    <property type="term" value="C:nucleolus"/>
    <property type="evidence" value="ECO:0007669"/>
    <property type="project" value="TreeGrafter"/>
</dbReference>
<reference evidence="7" key="1">
    <citation type="submission" date="2020-08" db="EMBL/GenBank/DDBJ databases">
        <title>Genome sequencing and assembly of the red palm weevil Rhynchophorus ferrugineus.</title>
        <authorList>
            <person name="Dias G.B."/>
            <person name="Bergman C.M."/>
            <person name="Manee M."/>
        </authorList>
    </citation>
    <scope>NUCLEOTIDE SEQUENCE</scope>
    <source>
        <strain evidence="7">AA-2017</strain>
        <tissue evidence="7">Whole larva</tissue>
    </source>
</reference>
<dbReference type="Proteomes" id="UP000625711">
    <property type="component" value="Unassembled WGS sequence"/>
</dbReference>
<comment type="similarity">
    <text evidence="3">Belongs to the UTP5 family.</text>
</comment>
<evidence type="ECO:0000256" key="4">
    <source>
        <dbReference type="PROSITE-ProRule" id="PRU00221"/>
    </source>
</evidence>
<keyword evidence="4" id="KW-0853">WD repeat</keyword>
<keyword evidence="2" id="KW-0539">Nucleus</keyword>
<proteinExistence type="inferred from homology"/>